<name>A0ABV3ASH2_9ACTN</name>
<gene>
    <name evidence="2" type="ORF">ABZ931_03775</name>
</gene>
<comment type="caution">
    <text evidence="2">The sequence shown here is derived from an EMBL/GenBank/DDBJ whole genome shotgun (WGS) entry which is preliminary data.</text>
</comment>
<proteinExistence type="predicted"/>
<accession>A0ABV3ASH2</accession>
<reference evidence="2 3" key="1">
    <citation type="submission" date="2024-06" db="EMBL/GenBank/DDBJ databases">
        <title>The Natural Products Discovery Center: Release of the First 8490 Sequenced Strains for Exploring Actinobacteria Biosynthetic Diversity.</title>
        <authorList>
            <person name="Kalkreuter E."/>
            <person name="Kautsar S.A."/>
            <person name="Yang D."/>
            <person name="Bader C.D."/>
            <person name="Teijaro C.N."/>
            <person name="Fluegel L."/>
            <person name="Davis C.M."/>
            <person name="Simpson J.R."/>
            <person name="Lauterbach L."/>
            <person name="Steele A.D."/>
            <person name="Gui C."/>
            <person name="Meng S."/>
            <person name="Li G."/>
            <person name="Viehrig K."/>
            <person name="Ye F."/>
            <person name="Su P."/>
            <person name="Kiefer A.F."/>
            <person name="Nichols A."/>
            <person name="Cepeda A.J."/>
            <person name="Yan W."/>
            <person name="Fan B."/>
            <person name="Jiang Y."/>
            <person name="Adhikari A."/>
            <person name="Zheng C.-J."/>
            <person name="Schuster L."/>
            <person name="Cowan T.M."/>
            <person name="Smanski M.J."/>
            <person name="Chevrette M.G."/>
            <person name="De Carvalho L.P.S."/>
            <person name="Shen B."/>
        </authorList>
    </citation>
    <scope>NUCLEOTIDE SEQUENCE [LARGE SCALE GENOMIC DNA]</scope>
    <source>
        <strain evidence="2 3">NPDC046851</strain>
    </source>
</reference>
<organism evidence="2 3">
    <name type="scientific">Streptomyces neyagawaensis</name>
    <dbReference type="NCBI Taxonomy" id="42238"/>
    <lineage>
        <taxon>Bacteria</taxon>
        <taxon>Bacillati</taxon>
        <taxon>Actinomycetota</taxon>
        <taxon>Actinomycetes</taxon>
        <taxon>Kitasatosporales</taxon>
        <taxon>Streptomycetaceae</taxon>
        <taxon>Streptomyces</taxon>
    </lineage>
</organism>
<sequence length="46" mass="4402">MLTDVPGGPESGDSVTRGALATAAPAPENAVGAHVIAMLISTAVNA</sequence>
<protein>
    <submittedName>
        <fullName evidence="2">Uncharacterized protein</fullName>
    </submittedName>
</protein>
<evidence type="ECO:0000256" key="1">
    <source>
        <dbReference type="SAM" id="MobiDB-lite"/>
    </source>
</evidence>
<feature type="region of interest" description="Disordered" evidence="1">
    <location>
        <begin position="1"/>
        <end position="20"/>
    </location>
</feature>
<dbReference type="RefSeq" id="WP_359690555.1">
    <property type="nucleotide sequence ID" value="NZ_JBEYXT010000009.1"/>
</dbReference>
<keyword evidence="3" id="KW-1185">Reference proteome</keyword>
<evidence type="ECO:0000313" key="2">
    <source>
        <dbReference type="EMBL" id="MEU6800126.1"/>
    </source>
</evidence>
<dbReference type="Proteomes" id="UP001551189">
    <property type="component" value="Unassembled WGS sequence"/>
</dbReference>
<dbReference type="EMBL" id="JBEYXT010000009">
    <property type="protein sequence ID" value="MEU6800126.1"/>
    <property type="molecule type" value="Genomic_DNA"/>
</dbReference>
<evidence type="ECO:0000313" key="3">
    <source>
        <dbReference type="Proteomes" id="UP001551189"/>
    </source>
</evidence>